<evidence type="ECO:0000256" key="1">
    <source>
        <dbReference type="ARBA" id="ARBA00004141"/>
    </source>
</evidence>
<comment type="subcellular location">
    <subcellularLocation>
        <location evidence="1">Membrane</location>
        <topology evidence="1">Multi-pass membrane protein</topology>
    </subcellularLocation>
</comment>
<feature type="transmembrane region" description="Helical" evidence="6">
    <location>
        <begin position="80"/>
        <end position="104"/>
    </location>
</feature>
<dbReference type="AlphaFoldDB" id="A0A2V1DRI9"/>
<evidence type="ECO:0000256" key="5">
    <source>
        <dbReference type="ARBA" id="ARBA00038359"/>
    </source>
</evidence>
<dbReference type="OrthoDB" id="444631at2759"/>
<reference evidence="8 9" key="1">
    <citation type="journal article" date="2018" name="Sci. Rep.">
        <title>Comparative genomics provides insights into the lifestyle and reveals functional heterogeneity of dark septate endophytic fungi.</title>
        <authorList>
            <person name="Knapp D.G."/>
            <person name="Nemeth J.B."/>
            <person name="Barry K."/>
            <person name="Hainaut M."/>
            <person name="Henrissat B."/>
            <person name="Johnson J."/>
            <person name="Kuo A."/>
            <person name="Lim J.H.P."/>
            <person name="Lipzen A."/>
            <person name="Nolan M."/>
            <person name="Ohm R.A."/>
            <person name="Tamas L."/>
            <person name="Grigoriev I.V."/>
            <person name="Spatafora J.W."/>
            <person name="Nagy L.G."/>
            <person name="Kovacs G.M."/>
        </authorList>
    </citation>
    <scope>NUCLEOTIDE SEQUENCE [LARGE SCALE GENOMIC DNA]</scope>
    <source>
        <strain evidence="8 9">DSE2036</strain>
    </source>
</reference>
<feature type="transmembrane region" description="Helical" evidence="6">
    <location>
        <begin position="232"/>
        <end position="252"/>
    </location>
</feature>
<gene>
    <name evidence="8" type="ORF">DM02DRAFT_466239</name>
</gene>
<keyword evidence="9" id="KW-1185">Reference proteome</keyword>
<keyword evidence="4 6" id="KW-0472">Membrane</keyword>
<feature type="non-terminal residue" evidence="8">
    <location>
        <position position="1"/>
    </location>
</feature>
<keyword evidence="2 6" id="KW-0812">Transmembrane</keyword>
<keyword evidence="3 6" id="KW-1133">Transmembrane helix</keyword>
<evidence type="ECO:0000256" key="3">
    <source>
        <dbReference type="ARBA" id="ARBA00022989"/>
    </source>
</evidence>
<feature type="transmembrane region" description="Helical" evidence="6">
    <location>
        <begin position="116"/>
        <end position="137"/>
    </location>
</feature>
<feature type="domain" description="Rhodopsin" evidence="7">
    <location>
        <begin position="24"/>
        <end position="257"/>
    </location>
</feature>
<feature type="non-terminal residue" evidence="8">
    <location>
        <position position="264"/>
    </location>
</feature>
<dbReference type="GO" id="GO:0016020">
    <property type="term" value="C:membrane"/>
    <property type="evidence" value="ECO:0007669"/>
    <property type="project" value="UniProtKB-SubCell"/>
</dbReference>
<evidence type="ECO:0000256" key="4">
    <source>
        <dbReference type="ARBA" id="ARBA00023136"/>
    </source>
</evidence>
<sequence length="264" mass="29383">SPRGAQVISWAYVMFALAAIVVGVRIMVRTTMIHVVGREDLAIVIALVSILIHIPEVTQGGLGQHFDSLTPSQIVQFSKLAYFTIIAYNVSLCATKLSILCLCFRIFDVAQWRKAYFAVLVVLVLYTIWVFINSVMPCVPVRAAWDPSVPGWCFPRFPMWLLNASLNIFTDVLVITLPIPAILTLQLPRKQKIGVSVIFALAFFVCIISILRIPSIFKAGNSKDPTYENISIAIWSIVEVNVAIIGACLSTLKPLFVRLWPHLL</sequence>
<protein>
    <recommendedName>
        <fullName evidence="7">Rhodopsin domain-containing protein</fullName>
    </recommendedName>
</protein>
<comment type="similarity">
    <text evidence="5">Belongs to the SAT4 family.</text>
</comment>
<evidence type="ECO:0000259" key="7">
    <source>
        <dbReference type="Pfam" id="PF20684"/>
    </source>
</evidence>
<feature type="transmembrane region" description="Helical" evidence="6">
    <location>
        <begin position="6"/>
        <end position="28"/>
    </location>
</feature>
<proteinExistence type="inferred from homology"/>
<dbReference type="InterPro" id="IPR052337">
    <property type="entry name" value="SAT4-like"/>
</dbReference>
<dbReference type="InterPro" id="IPR049326">
    <property type="entry name" value="Rhodopsin_dom_fungi"/>
</dbReference>
<dbReference type="Pfam" id="PF20684">
    <property type="entry name" value="Fung_rhodopsin"/>
    <property type="match status" value="1"/>
</dbReference>
<accession>A0A2V1DRI9</accession>
<feature type="transmembrane region" description="Helical" evidence="6">
    <location>
        <begin position="40"/>
        <end position="60"/>
    </location>
</feature>
<evidence type="ECO:0000256" key="2">
    <source>
        <dbReference type="ARBA" id="ARBA00022692"/>
    </source>
</evidence>
<feature type="transmembrane region" description="Helical" evidence="6">
    <location>
        <begin position="157"/>
        <end position="181"/>
    </location>
</feature>
<feature type="transmembrane region" description="Helical" evidence="6">
    <location>
        <begin position="193"/>
        <end position="212"/>
    </location>
</feature>
<evidence type="ECO:0000313" key="9">
    <source>
        <dbReference type="Proteomes" id="UP000244855"/>
    </source>
</evidence>
<evidence type="ECO:0000256" key="6">
    <source>
        <dbReference type="SAM" id="Phobius"/>
    </source>
</evidence>
<dbReference type="PANTHER" id="PTHR33048">
    <property type="entry name" value="PTH11-LIKE INTEGRAL MEMBRANE PROTEIN (AFU_ORTHOLOGUE AFUA_5G11245)"/>
    <property type="match status" value="1"/>
</dbReference>
<organism evidence="8 9">
    <name type="scientific">Periconia macrospinosa</name>
    <dbReference type="NCBI Taxonomy" id="97972"/>
    <lineage>
        <taxon>Eukaryota</taxon>
        <taxon>Fungi</taxon>
        <taxon>Dikarya</taxon>
        <taxon>Ascomycota</taxon>
        <taxon>Pezizomycotina</taxon>
        <taxon>Dothideomycetes</taxon>
        <taxon>Pleosporomycetidae</taxon>
        <taxon>Pleosporales</taxon>
        <taxon>Massarineae</taxon>
        <taxon>Periconiaceae</taxon>
        <taxon>Periconia</taxon>
    </lineage>
</organism>
<evidence type="ECO:0000313" key="8">
    <source>
        <dbReference type="EMBL" id="PVI00787.1"/>
    </source>
</evidence>
<dbReference type="Proteomes" id="UP000244855">
    <property type="component" value="Unassembled WGS sequence"/>
</dbReference>
<name>A0A2V1DRI9_9PLEO</name>
<dbReference type="STRING" id="97972.A0A2V1DRI9"/>
<dbReference type="PANTHER" id="PTHR33048:SF132">
    <property type="entry name" value="MEMBRANE PROTEIN, PUTATIVE (AFU_ORTHOLOGUE AFUA_6G07820)-RELATED"/>
    <property type="match status" value="1"/>
</dbReference>
<dbReference type="EMBL" id="KZ805368">
    <property type="protein sequence ID" value="PVI00787.1"/>
    <property type="molecule type" value="Genomic_DNA"/>
</dbReference>